<dbReference type="HOGENOM" id="CLU_2110640_0_0_1"/>
<accession>G2R8A8</accession>
<gene>
    <name evidence="2" type="ORF">THITE_117563</name>
</gene>
<name>G2R8A8_THETT</name>
<dbReference type="RefSeq" id="XP_003654503.1">
    <property type="nucleotide sequence ID" value="XM_003654455.1"/>
</dbReference>
<proteinExistence type="predicted"/>
<sequence>MDCCEGALDLVERCYRSRWAPAPVLPTMVVLASVAYGLLVVAHSQLAAALPLIPFWEGASGEAKLAEAIARLAYLGESFGLIRLVMPISSGYITQCIKAGIWEMGVFNISAKGIR</sequence>
<dbReference type="GeneID" id="11516526"/>
<keyword evidence="3" id="KW-1185">Reference proteome</keyword>
<organism evidence="2 3">
    <name type="scientific">Thermothielavioides terrestris (strain ATCC 38088 / NRRL 8126)</name>
    <name type="common">Thielavia terrestris</name>
    <dbReference type="NCBI Taxonomy" id="578455"/>
    <lineage>
        <taxon>Eukaryota</taxon>
        <taxon>Fungi</taxon>
        <taxon>Dikarya</taxon>
        <taxon>Ascomycota</taxon>
        <taxon>Pezizomycotina</taxon>
        <taxon>Sordariomycetes</taxon>
        <taxon>Sordariomycetidae</taxon>
        <taxon>Sordariales</taxon>
        <taxon>Chaetomiaceae</taxon>
        <taxon>Thermothielavioides</taxon>
        <taxon>Thermothielavioides terrestris</taxon>
    </lineage>
</organism>
<dbReference type="AlphaFoldDB" id="G2R8A8"/>
<protein>
    <submittedName>
        <fullName evidence="2">Uncharacterized protein</fullName>
    </submittedName>
</protein>
<reference evidence="2 3" key="1">
    <citation type="journal article" date="2011" name="Nat. Biotechnol.">
        <title>Comparative genomic analysis of the thermophilic biomass-degrading fungi Myceliophthora thermophila and Thielavia terrestris.</title>
        <authorList>
            <person name="Berka R.M."/>
            <person name="Grigoriev I.V."/>
            <person name="Otillar R."/>
            <person name="Salamov A."/>
            <person name="Grimwood J."/>
            <person name="Reid I."/>
            <person name="Ishmael N."/>
            <person name="John T."/>
            <person name="Darmond C."/>
            <person name="Moisan M.-C."/>
            <person name="Henrissat B."/>
            <person name="Coutinho P.M."/>
            <person name="Lombard V."/>
            <person name="Natvig D.O."/>
            <person name="Lindquist E."/>
            <person name="Schmutz J."/>
            <person name="Lucas S."/>
            <person name="Harris P."/>
            <person name="Powlowski J."/>
            <person name="Bellemare A."/>
            <person name="Taylor D."/>
            <person name="Butler G."/>
            <person name="de Vries R.P."/>
            <person name="Allijn I.E."/>
            <person name="van den Brink J."/>
            <person name="Ushinsky S."/>
            <person name="Storms R."/>
            <person name="Powell A.J."/>
            <person name="Paulsen I.T."/>
            <person name="Elbourne L.D.H."/>
            <person name="Baker S.E."/>
            <person name="Magnuson J."/>
            <person name="LaBoissiere S."/>
            <person name="Clutterbuck A.J."/>
            <person name="Martinez D."/>
            <person name="Wogulis M."/>
            <person name="de Leon A.L."/>
            <person name="Rey M.W."/>
            <person name="Tsang A."/>
        </authorList>
    </citation>
    <scope>NUCLEOTIDE SEQUENCE [LARGE SCALE GENOMIC DNA]</scope>
    <source>
        <strain evidence="3">ATCC 38088 / NRRL 8126</strain>
    </source>
</reference>
<dbReference type="Proteomes" id="UP000008181">
    <property type="component" value="Chromosome 3"/>
</dbReference>
<evidence type="ECO:0000313" key="2">
    <source>
        <dbReference type="EMBL" id="AEO68167.1"/>
    </source>
</evidence>
<keyword evidence="1" id="KW-0812">Transmembrane</keyword>
<keyword evidence="1" id="KW-0472">Membrane</keyword>
<evidence type="ECO:0000256" key="1">
    <source>
        <dbReference type="SAM" id="Phobius"/>
    </source>
</evidence>
<evidence type="ECO:0000313" key="3">
    <source>
        <dbReference type="Proteomes" id="UP000008181"/>
    </source>
</evidence>
<dbReference type="KEGG" id="ttt:THITE_117563"/>
<dbReference type="EMBL" id="CP003011">
    <property type="protein sequence ID" value="AEO68167.1"/>
    <property type="molecule type" value="Genomic_DNA"/>
</dbReference>
<feature type="transmembrane region" description="Helical" evidence="1">
    <location>
        <begin position="20"/>
        <end position="42"/>
    </location>
</feature>
<keyword evidence="1" id="KW-1133">Transmembrane helix</keyword>